<keyword evidence="2" id="KW-1185">Reference proteome</keyword>
<proteinExistence type="predicted"/>
<dbReference type="EMBL" id="FOXS01000010">
    <property type="protein sequence ID" value="SFQ82626.1"/>
    <property type="molecule type" value="Genomic_DNA"/>
</dbReference>
<dbReference type="RefSeq" id="WP_143080413.1">
    <property type="nucleotide sequence ID" value="NZ_FOXS01000010.1"/>
</dbReference>
<sequence length="120" mass="13649">MSTSINLPMHPRWIWLLLALSACNRDVENARLVGTVTDRQTQQPVKGAVLYLETAYYRGGDYDGYNGYRHDTLTTDAQGRFATDFPLLCYLAIKVKQGPRDTLVYAEEVYSKDISVDIRL</sequence>
<gene>
    <name evidence="1" type="ORF">SAMN04515668_4849</name>
</gene>
<organism evidence="1 2">
    <name type="scientific">Hymenobacter arizonensis</name>
    <name type="common">Siccationidurans arizonensis</name>
    <dbReference type="NCBI Taxonomy" id="1227077"/>
    <lineage>
        <taxon>Bacteria</taxon>
        <taxon>Pseudomonadati</taxon>
        <taxon>Bacteroidota</taxon>
        <taxon>Cytophagia</taxon>
        <taxon>Cytophagales</taxon>
        <taxon>Hymenobacteraceae</taxon>
        <taxon>Hymenobacter</taxon>
    </lineage>
</organism>
<evidence type="ECO:0000313" key="1">
    <source>
        <dbReference type="EMBL" id="SFQ82626.1"/>
    </source>
</evidence>
<reference evidence="2" key="1">
    <citation type="submission" date="2016-10" db="EMBL/GenBank/DDBJ databases">
        <authorList>
            <person name="Varghese N."/>
            <person name="Submissions S."/>
        </authorList>
    </citation>
    <scope>NUCLEOTIDE SEQUENCE [LARGE SCALE GENOMIC DNA]</scope>
    <source>
        <strain evidence="2">OR362-8,ATCC BAA-1266,JCM 13504</strain>
    </source>
</reference>
<dbReference type="Proteomes" id="UP000199029">
    <property type="component" value="Unassembled WGS sequence"/>
</dbReference>
<name>A0A1I6BNY2_HYMAR</name>
<evidence type="ECO:0000313" key="2">
    <source>
        <dbReference type="Proteomes" id="UP000199029"/>
    </source>
</evidence>
<accession>A0A1I6BNY2</accession>
<dbReference type="AlphaFoldDB" id="A0A1I6BNY2"/>
<protein>
    <recommendedName>
        <fullName evidence="3">Carboxypeptidase regulatory-like domain-containing protein</fullName>
    </recommendedName>
</protein>
<evidence type="ECO:0008006" key="3">
    <source>
        <dbReference type="Google" id="ProtNLM"/>
    </source>
</evidence>
<dbReference type="OrthoDB" id="896485at2"/>